<dbReference type="Proteomes" id="UP000265080">
    <property type="component" value="Chromosome 11"/>
</dbReference>
<feature type="chain" id="PRO_5017937920" description="Ig-like domain-containing protein" evidence="2">
    <location>
        <begin position="25"/>
        <end position="253"/>
    </location>
</feature>
<evidence type="ECO:0000256" key="2">
    <source>
        <dbReference type="SAM" id="SignalP"/>
    </source>
</evidence>
<dbReference type="GeneTree" id="ENSGT00940000154614"/>
<sequence>FQIFSFLVLTLFTVFVPLVPPSIADEPTELVVTRLSPVVITCTASGVPEPTIHWSKDGMKLPKTGPGYSILSNRSTVFPGAPSIIVEPVETVVDAGTTSVLNCQAEGEPSPMIEWSWQGRPLLGNDRFSTLSNGSLRISSAQKEDTAEYECVARNLLGSVLVRVTLTVRGELDTVHFVTFKIFISKKRENKYIPGSGCATTPLQHLMGRSVRAQTHKHKCARRGHVLVRALLCFEKHFPFHQVDVRVMAKSRF</sequence>
<dbReference type="Gene3D" id="2.60.40.10">
    <property type="entry name" value="Immunoglobulins"/>
    <property type="match status" value="2"/>
</dbReference>
<dbReference type="PANTHER" id="PTHR10075:SF100">
    <property type="entry name" value="FASCICLIN-2"/>
    <property type="match status" value="1"/>
</dbReference>
<evidence type="ECO:0000256" key="1">
    <source>
        <dbReference type="ARBA" id="ARBA00023319"/>
    </source>
</evidence>
<reference evidence="4 5" key="1">
    <citation type="submission" date="2018-03" db="EMBL/GenBank/DDBJ databases">
        <title>Finding Nemo's genes: A chromosome-scale reference assembly of the genome of the orange clownfish Amphiprion percula.</title>
        <authorList>
            <person name="Lehmann R."/>
        </authorList>
    </citation>
    <scope>NUCLEOTIDE SEQUENCE</scope>
</reference>
<dbReference type="Pfam" id="PF13927">
    <property type="entry name" value="Ig_3"/>
    <property type="match status" value="2"/>
</dbReference>
<evidence type="ECO:0000313" key="5">
    <source>
        <dbReference type="Proteomes" id="UP000265080"/>
    </source>
</evidence>
<dbReference type="SUPFAM" id="SSF48726">
    <property type="entry name" value="Immunoglobulin"/>
    <property type="match status" value="2"/>
</dbReference>
<dbReference type="InterPro" id="IPR003598">
    <property type="entry name" value="Ig_sub2"/>
</dbReference>
<keyword evidence="1" id="KW-0393">Immunoglobulin domain</keyword>
<dbReference type="InterPro" id="IPR003599">
    <property type="entry name" value="Ig_sub"/>
</dbReference>
<feature type="domain" description="Ig-like" evidence="3">
    <location>
        <begin position="21"/>
        <end position="58"/>
    </location>
</feature>
<protein>
    <recommendedName>
        <fullName evidence="3">Ig-like domain-containing protein</fullName>
    </recommendedName>
</protein>
<organism evidence="4 5">
    <name type="scientific">Amphiprion percula</name>
    <name type="common">Orange clownfish</name>
    <name type="synonym">Lutjanus percula</name>
    <dbReference type="NCBI Taxonomy" id="161767"/>
    <lineage>
        <taxon>Eukaryota</taxon>
        <taxon>Metazoa</taxon>
        <taxon>Chordata</taxon>
        <taxon>Craniata</taxon>
        <taxon>Vertebrata</taxon>
        <taxon>Euteleostomi</taxon>
        <taxon>Actinopterygii</taxon>
        <taxon>Neopterygii</taxon>
        <taxon>Teleostei</taxon>
        <taxon>Neoteleostei</taxon>
        <taxon>Acanthomorphata</taxon>
        <taxon>Ovalentaria</taxon>
        <taxon>Pomacentridae</taxon>
        <taxon>Amphiprion</taxon>
    </lineage>
</organism>
<dbReference type="InterPro" id="IPR007110">
    <property type="entry name" value="Ig-like_dom"/>
</dbReference>
<dbReference type="SMART" id="SM00408">
    <property type="entry name" value="IGc2"/>
    <property type="match status" value="1"/>
</dbReference>
<dbReference type="Ensembl" id="ENSAPET00000003446.1">
    <property type="protein sequence ID" value="ENSAPEP00000003369.1"/>
    <property type="gene ID" value="ENSAPEG00000002436.1"/>
</dbReference>
<dbReference type="GO" id="GO:0098632">
    <property type="term" value="F:cell-cell adhesion mediator activity"/>
    <property type="evidence" value="ECO:0007669"/>
    <property type="project" value="TreeGrafter"/>
</dbReference>
<feature type="domain" description="Ig-like" evidence="3">
    <location>
        <begin position="82"/>
        <end position="167"/>
    </location>
</feature>
<reference evidence="4" key="3">
    <citation type="submission" date="2025-09" db="UniProtKB">
        <authorList>
            <consortium name="Ensembl"/>
        </authorList>
    </citation>
    <scope>IDENTIFICATION</scope>
</reference>
<reference evidence="4" key="2">
    <citation type="submission" date="2025-08" db="UniProtKB">
        <authorList>
            <consortium name="Ensembl"/>
        </authorList>
    </citation>
    <scope>IDENTIFICATION</scope>
</reference>
<keyword evidence="5" id="KW-1185">Reference proteome</keyword>
<proteinExistence type="predicted"/>
<dbReference type="SMART" id="SM00409">
    <property type="entry name" value="IG"/>
    <property type="match status" value="1"/>
</dbReference>
<dbReference type="PROSITE" id="PS50835">
    <property type="entry name" value="IG_LIKE"/>
    <property type="match status" value="2"/>
</dbReference>
<dbReference type="PANTHER" id="PTHR10075">
    <property type="entry name" value="BASIGIN RELATED"/>
    <property type="match status" value="1"/>
</dbReference>
<dbReference type="AlphaFoldDB" id="A0A3P8RVT3"/>
<accession>A0A3P8RVT3</accession>
<dbReference type="GO" id="GO:0070593">
    <property type="term" value="P:dendrite self-avoidance"/>
    <property type="evidence" value="ECO:0007669"/>
    <property type="project" value="TreeGrafter"/>
</dbReference>
<keyword evidence="2" id="KW-0732">Signal</keyword>
<evidence type="ECO:0000259" key="3">
    <source>
        <dbReference type="PROSITE" id="PS50835"/>
    </source>
</evidence>
<dbReference type="GO" id="GO:0007156">
    <property type="term" value="P:homophilic cell adhesion via plasma membrane adhesion molecules"/>
    <property type="evidence" value="ECO:0007669"/>
    <property type="project" value="TreeGrafter"/>
</dbReference>
<evidence type="ECO:0000313" key="4">
    <source>
        <dbReference type="Ensembl" id="ENSAPEP00000003369.1"/>
    </source>
</evidence>
<dbReference type="GO" id="GO:0030424">
    <property type="term" value="C:axon"/>
    <property type="evidence" value="ECO:0007669"/>
    <property type="project" value="TreeGrafter"/>
</dbReference>
<dbReference type="GO" id="GO:0007411">
    <property type="term" value="P:axon guidance"/>
    <property type="evidence" value="ECO:0007669"/>
    <property type="project" value="TreeGrafter"/>
</dbReference>
<dbReference type="FunFam" id="2.60.40.10:FF:001131">
    <property type="entry name" value="Hemicentin 1"/>
    <property type="match status" value="1"/>
</dbReference>
<dbReference type="InterPro" id="IPR013783">
    <property type="entry name" value="Ig-like_fold"/>
</dbReference>
<dbReference type="GO" id="GO:0005886">
    <property type="term" value="C:plasma membrane"/>
    <property type="evidence" value="ECO:0007669"/>
    <property type="project" value="TreeGrafter"/>
</dbReference>
<feature type="signal peptide" evidence="2">
    <location>
        <begin position="1"/>
        <end position="24"/>
    </location>
</feature>
<dbReference type="InterPro" id="IPR036179">
    <property type="entry name" value="Ig-like_dom_sf"/>
</dbReference>
<dbReference type="STRING" id="161767.ENSAPEP00000003369"/>
<name>A0A3P8RVT3_AMPPE</name>